<reference evidence="13 14" key="1">
    <citation type="submission" date="2018-07" db="EMBL/GenBank/DDBJ databases">
        <title>Marsedoiliclastica nanhaica gen. nov. sp. nov., a novel marine hydrocarbonoclastic bacterium isolated from an in-situ enriched hydrocarbon-degrading consortium in deep-sea sediment.</title>
        <authorList>
            <person name="Dong C."/>
            <person name="Ma T."/>
            <person name="Liu R."/>
            <person name="Shao Z."/>
        </authorList>
    </citation>
    <scope>NUCLEOTIDE SEQUENCE [LARGE SCALE GENOMIC DNA]</scope>
    <source>
        <strain evidence="14">soil36-7</strain>
    </source>
</reference>
<organism evidence="13 14">
    <name type="scientific">Hydrocarboniclastica marina</name>
    <dbReference type="NCBI Taxonomy" id="2259620"/>
    <lineage>
        <taxon>Bacteria</taxon>
        <taxon>Pseudomonadati</taxon>
        <taxon>Pseudomonadota</taxon>
        <taxon>Gammaproteobacteria</taxon>
        <taxon>Alteromonadales</taxon>
        <taxon>Alteromonadaceae</taxon>
        <taxon>Hydrocarboniclastica</taxon>
    </lineage>
</organism>
<dbReference type="InterPro" id="IPR010920">
    <property type="entry name" value="LSM_dom_sf"/>
</dbReference>
<dbReference type="OrthoDB" id="6500477at2"/>
<evidence type="ECO:0000256" key="8">
    <source>
        <dbReference type="SAM" id="Phobius"/>
    </source>
</evidence>
<dbReference type="InterPro" id="IPR011066">
    <property type="entry name" value="MscS_channel_C_sf"/>
</dbReference>
<name>A0A4P7XEK8_9ALTE</name>
<evidence type="ECO:0000256" key="3">
    <source>
        <dbReference type="ARBA" id="ARBA00022475"/>
    </source>
</evidence>
<feature type="signal peptide" evidence="9">
    <location>
        <begin position="1"/>
        <end position="26"/>
    </location>
</feature>
<evidence type="ECO:0000259" key="10">
    <source>
        <dbReference type="Pfam" id="PF00924"/>
    </source>
</evidence>
<feature type="transmembrane region" description="Helical" evidence="8">
    <location>
        <begin position="332"/>
        <end position="364"/>
    </location>
</feature>
<accession>A0A4P7XEK8</accession>
<keyword evidence="14" id="KW-1185">Reference proteome</keyword>
<evidence type="ECO:0000259" key="12">
    <source>
        <dbReference type="Pfam" id="PF21088"/>
    </source>
</evidence>
<feature type="domain" description="Mechanosensitive ion channel transmembrane helices 2/3" evidence="12">
    <location>
        <begin position="512"/>
        <end position="549"/>
    </location>
</feature>
<evidence type="ECO:0000256" key="4">
    <source>
        <dbReference type="ARBA" id="ARBA00022692"/>
    </source>
</evidence>
<feature type="transmembrane region" description="Helical" evidence="8">
    <location>
        <begin position="370"/>
        <end position="394"/>
    </location>
</feature>
<dbReference type="GO" id="GO:0005886">
    <property type="term" value="C:plasma membrane"/>
    <property type="evidence" value="ECO:0007669"/>
    <property type="project" value="UniProtKB-SubCell"/>
</dbReference>
<dbReference type="InterPro" id="IPR011014">
    <property type="entry name" value="MscS_channel_TM-2"/>
</dbReference>
<dbReference type="InterPro" id="IPR023408">
    <property type="entry name" value="MscS_beta-dom_sf"/>
</dbReference>
<dbReference type="PANTHER" id="PTHR30460:SF0">
    <property type="entry name" value="MODERATE CONDUCTANCE MECHANOSENSITIVE CHANNEL YBIO"/>
    <property type="match status" value="1"/>
</dbReference>
<feature type="domain" description="Mechanosensitive ion channel MscS" evidence="10">
    <location>
        <begin position="551"/>
        <end position="615"/>
    </location>
</feature>
<feature type="transmembrane region" description="Helical" evidence="8">
    <location>
        <begin position="186"/>
        <end position="210"/>
    </location>
</feature>
<feature type="transmembrane region" description="Helical" evidence="8">
    <location>
        <begin position="263"/>
        <end position="283"/>
    </location>
</feature>
<feature type="transmembrane region" description="Helical" evidence="8">
    <location>
        <begin position="460"/>
        <end position="481"/>
    </location>
</feature>
<feature type="compositionally biased region" description="Polar residues" evidence="7">
    <location>
        <begin position="735"/>
        <end position="748"/>
    </location>
</feature>
<dbReference type="KEGG" id="hmi:soil367_00310"/>
<keyword evidence="9" id="KW-0732">Signal</keyword>
<sequence length="748" mass="81344">MYILNRVYLIVLVFFVGAAVPTGAHAEPLSALTGALGTSGAPAEETEEPDRALDAQSLERAIALLEDEQSRETLLEDLRALQQGLQAEETAEGDGPDGLLSALSVRMAWLGDSLTLEPTLNRWGLLLATAGEDLDWLLSEPEGRARLVKQAGTFVEMMAIVALITVLSWRIVRIPITRVERRERRALAASIACTPFVAAFAAALIALPLLGATTGARLAVVVTYIGLGAAGLYMIAALLLSLIEHGRRRRRLVGMLLKRIRPWLIATGASVAAADALSNTWVAEPLGSALPAVLSTWLYLLTAMLCGVLAFRHHRLATMTLRPRLQRDRLRFSLWLTAGRVAARSWQWAVMSVSAISFLGILLLQGEEQMILRAGVISAILVVLTTLIGSLVTASLDHLRVKLKSPPHRSYYLAAYMRIAKAVAILLVSILGLELILLAWGSSLGNFLDNVVGDELGAMLVSVLIIMLLGALAWVTLKTAIERKLAEEGQGLQAQSARSRTLLPLLRSVGLVIILVTMVIALLSALGVNTTPLLAGAGVLGLAIGFGSQKLVQDLITGLFILFEDTISLGDYIQVAGHEGIVEGLSVRTVRMRDLSGTLHAVPFGQITSVRNLSKDFAYALMDVTVAYSEDVDQIINELEEIGEELRKDPVLGWDILEPLEVFGLQKFTPDGMVVRVRFMTRPLRQWDVMRGYNLRIKRRFDELGIQLPVQQVMVHQAEGANRAQDRPHPVGKSRFSQANGPLSSDDM</sequence>
<dbReference type="InterPro" id="IPR006685">
    <property type="entry name" value="MscS_channel_2nd"/>
</dbReference>
<dbReference type="InterPro" id="IPR049278">
    <property type="entry name" value="MS_channel_C"/>
</dbReference>
<dbReference type="RefSeq" id="WP_136545813.1">
    <property type="nucleotide sequence ID" value="NZ_CP031093.1"/>
</dbReference>
<keyword evidence="4 8" id="KW-0812">Transmembrane</keyword>
<dbReference type="Pfam" id="PF00924">
    <property type="entry name" value="MS_channel_2nd"/>
    <property type="match status" value="1"/>
</dbReference>
<evidence type="ECO:0000256" key="2">
    <source>
        <dbReference type="ARBA" id="ARBA00008017"/>
    </source>
</evidence>
<dbReference type="SUPFAM" id="SSF50182">
    <property type="entry name" value="Sm-like ribonucleoproteins"/>
    <property type="match status" value="1"/>
</dbReference>
<keyword evidence="5 8" id="KW-1133">Transmembrane helix</keyword>
<evidence type="ECO:0000313" key="14">
    <source>
        <dbReference type="Proteomes" id="UP000298049"/>
    </source>
</evidence>
<evidence type="ECO:0000259" key="11">
    <source>
        <dbReference type="Pfam" id="PF21082"/>
    </source>
</evidence>
<feature type="transmembrane region" description="Helical" evidence="8">
    <location>
        <begin position="154"/>
        <end position="174"/>
    </location>
</feature>
<dbReference type="InterPro" id="IPR049142">
    <property type="entry name" value="MS_channel_1st"/>
</dbReference>
<protein>
    <recommendedName>
        <fullName evidence="15">Mechanosensitive ion channel family protein</fullName>
    </recommendedName>
</protein>
<evidence type="ECO:0000256" key="1">
    <source>
        <dbReference type="ARBA" id="ARBA00004651"/>
    </source>
</evidence>
<gene>
    <name evidence="13" type="ORF">soil367_00310</name>
</gene>
<dbReference type="Gene3D" id="3.30.70.100">
    <property type="match status" value="1"/>
</dbReference>
<evidence type="ECO:0000313" key="13">
    <source>
        <dbReference type="EMBL" id="QCF24522.1"/>
    </source>
</evidence>
<keyword evidence="3" id="KW-1003">Cell membrane</keyword>
<feature type="transmembrane region" description="Helical" evidence="8">
    <location>
        <begin position="216"/>
        <end position="242"/>
    </location>
</feature>
<evidence type="ECO:0000256" key="5">
    <source>
        <dbReference type="ARBA" id="ARBA00022989"/>
    </source>
</evidence>
<evidence type="ECO:0008006" key="15">
    <source>
        <dbReference type="Google" id="ProtNLM"/>
    </source>
</evidence>
<keyword evidence="6 8" id="KW-0472">Membrane</keyword>
<dbReference type="EMBL" id="CP031093">
    <property type="protein sequence ID" value="QCF24522.1"/>
    <property type="molecule type" value="Genomic_DNA"/>
</dbReference>
<feature type="transmembrane region" description="Helical" evidence="8">
    <location>
        <begin position="415"/>
        <end position="440"/>
    </location>
</feature>
<feature type="transmembrane region" description="Helical" evidence="8">
    <location>
        <begin position="289"/>
        <end position="311"/>
    </location>
</feature>
<dbReference type="PANTHER" id="PTHR30460">
    <property type="entry name" value="MODERATE CONDUCTANCE MECHANOSENSITIVE CHANNEL YBIO"/>
    <property type="match status" value="1"/>
</dbReference>
<evidence type="ECO:0000256" key="9">
    <source>
        <dbReference type="SAM" id="SignalP"/>
    </source>
</evidence>
<comment type="subcellular location">
    <subcellularLocation>
        <location evidence="1">Cell membrane</location>
        <topology evidence="1">Multi-pass membrane protein</topology>
    </subcellularLocation>
</comment>
<dbReference type="SUPFAM" id="SSF82689">
    <property type="entry name" value="Mechanosensitive channel protein MscS (YggB), C-terminal domain"/>
    <property type="match status" value="1"/>
</dbReference>
<dbReference type="Gene3D" id="1.10.287.1260">
    <property type="match status" value="1"/>
</dbReference>
<feature type="domain" description="Mechanosensitive ion channel MscS C-terminal" evidence="11">
    <location>
        <begin position="622"/>
        <end position="707"/>
    </location>
</feature>
<dbReference type="InterPro" id="IPR045276">
    <property type="entry name" value="YbiO_bact"/>
</dbReference>
<feature type="region of interest" description="Disordered" evidence="7">
    <location>
        <begin position="718"/>
        <end position="748"/>
    </location>
</feature>
<feature type="chain" id="PRO_5020353272" description="Mechanosensitive ion channel family protein" evidence="9">
    <location>
        <begin position="27"/>
        <end position="748"/>
    </location>
</feature>
<dbReference type="Pfam" id="PF21082">
    <property type="entry name" value="MS_channel_3rd"/>
    <property type="match status" value="1"/>
</dbReference>
<dbReference type="AlphaFoldDB" id="A0A4P7XEK8"/>
<dbReference type="GO" id="GO:0008381">
    <property type="term" value="F:mechanosensitive monoatomic ion channel activity"/>
    <property type="evidence" value="ECO:0007669"/>
    <property type="project" value="InterPro"/>
</dbReference>
<proteinExistence type="inferred from homology"/>
<dbReference type="Pfam" id="PF21088">
    <property type="entry name" value="MS_channel_1st"/>
    <property type="match status" value="1"/>
</dbReference>
<evidence type="ECO:0000256" key="7">
    <source>
        <dbReference type="SAM" id="MobiDB-lite"/>
    </source>
</evidence>
<dbReference type="Gene3D" id="2.30.30.60">
    <property type="match status" value="1"/>
</dbReference>
<dbReference type="Proteomes" id="UP000298049">
    <property type="component" value="Chromosome"/>
</dbReference>
<feature type="transmembrane region" description="Helical" evidence="8">
    <location>
        <begin position="502"/>
        <end position="527"/>
    </location>
</feature>
<comment type="similarity">
    <text evidence="2">Belongs to the MscS (TC 1.A.23) family.</text>
</comment>
<dbReference type="SUPFAM" id="SSF82861">
    <property type="entry name" value="Mechanosensitive channel protein MscS (YggB), transmembrane region"/>
    <property type="match status" value="1"/>
</dbReference>
<evidence type="ECO:0000256" key="6">
    <source>
        <dbReference type="ARBA" id="ARBA00023136"/>
    </source>
</evidence>